<dbReference type="InterPro" id="IPR016181">
    <property type="entry name" value="Acyl_CoA_acyltransferase"/>
</dbReference>
<dbReference type="Gene3D" id="3.40.630.30">
    <property type="match status" value="1"/>
</dbReference>
<comment type="caution">
    <text evidence="2">The sequence shown here is derived from an EMBL/GenBank/DDBJ whole genome shotgun (WGS) entry which is preliminary data.</text>
</comment>
<evidence type="ECO:0000313" key="2">
    <source>
        <dbReference type="EMBL" id="TQV88552.1"/>
    </source>
</evidence>
<dbReference type="PROSITE" id="PS51186">
    <property type="entry name" value="GNAT"/>
    <property type="match status" value="1"/>
</dbReference>
<evidence type="ECO:0000259" key="1">
    <source>
        <dbReference type="PROSITE" id="PS51186"/>
    </source>
</evidence>
<keyword evidence="3" id="KW-1185">Reference proteome</keyword>
<keyword evidence="2" id="KW-0808">Transferase</keyword>
<proteinExistence type="predicted"/>
<feature type="domain" description="N-acetyltransferase" evidence="1">
    <location>
        <begin position="5"/>
        <end position="163"/>
    </location>
</feature>
<name>A0A545UGE2_9GAMM</name>
<dbReference type="AlphaFoldDB" id="A0A545UGE2"/>
<gene>
    <name evidence="2" type="ORF">FLL46_08520</name>
</gene>
<sequence>MSMRAIIKTPRECSLDEISLFEKLVLEGGEVQAQGLRKRIEQAYKLIFIELDNQCVAVGALKRPNINYKNKVFLKSGEPDAAKDYLYELGYLYTLSESRGKGIGSFLMKSVINALDGNSCFATTREDNLIMHHLFKKTSFARLGKAYQSNNGNYQLGLFTKKS</sequence>
<dbReference type="Pfam" id="PF00583">
    <property type="entry name" value="Acetyltransf_1"/>
    <property type="match status" value="1"/>
</dbReference>
<accession>A0A545UGE2</accession>
<dbReference type="InterPro" id="IPR000182">
    <property type="entry name" value="GNAT_dom"/>
</dbReference>
<dbReference type="SUPFAM" id="SSF55729">
    <property type="entry name" value="Acyl-CoA N-acyltransferases (Nat)"/>
    <property type="match status" value="1"/>
</dbReference>
<dbReference type="CDD" id="cd04301">
    <property type="entry name" value="NAT_SF"/>
    <property type="match status" value="1"/>
</dbReference>
<dbReference type="EMBL" id="VIKS01000004">
    <property type="protein sequence ID" value="TQV88552.1"/>
    <property type="molecule type" value="Genomic_DNA"/>
</dbReference>
<protein>
    <submittedName>
        <fullName evidence="2">GNAT family N-acetyltransferase</fullName>
    </submittedName>
</protein>
<dbReference type="Proteomes" id="UP000315439">
    <property type="component" value="Unassembled WGS sequence"/>
</dbReference>
<evidence type="ECO:0000313" key="3">
    <source>
        <dbReference type="Proteomes" id="UP000315439"/>
    </source>
</evidence>
<organism evidence="2 3">
    <name type="scientific">Aliikangiella coralliicola</name>
    <dbReference type="NCBI Taxonomy" id="2592383"/>
    <lineage>
        <taxon>Bacteria</taxon>
        <taxon>Pseudomonadati</taxon>
        <taxon>Pseudomonadota</taxon>
        <taxon>Gammaproteobacteria</taxon>
        <taxon>Oceanospirillales</taxon>
        <taxon>Pleioneaceae</taxon>
        <taxon>Aliikangiella</taxon>
    </lineage>
</organism>
<reference evidence="2 3" key="1">
    <citation type="submission" date="2019-07" db="EMBL/GenBank/DDBJ databases">
        <title>Draft genome for Aliikangiella sp. M105.</title>
        <authorList>
            <person name="Wang G."/>
        </authorList>
    </citation>
    <scope>NUCLEOTIDE SEQUENCE [LARGE SCALE GENOMIC DNA]</scope>
    <source>
        <strain evidence="2 3">M105</strain>
    </source>
</reference>
<dbReference type="GO" id="GO:0016747">
    <property type="term" value="F:acyltransferase activity, transferring groups other than amino-acyl groups"/>
    <property type="evidence" value="ECO:0007669"/>
    <property type="project" value="InterPro"/>
</dbReference>
<dbReference type="OrthoDB" id="9775804at2"/>